<dbReference type="EMBL" id="JANCYU010000056">
    <property type="protein sequence ID" value="KAK4527801.1"/>
    <property type="molecule type" value="Genomic_DNA"/>
</dbReference>
<protein>
    <submittedName>
        <fullName evidence="1">Uncharacterized protein</fullName>
    </submittedName>
</protein>
<organism evidence="1 2">
    <name type="scientific">Galdieria yellowstonensis</name>
    <dbReference type="NCBI Taxonomy" id="3028027"/>
    <lineage>
        <taxon>Eukaryota</taxon>
        <taxon>Rhodophyta</taxon>
        <taxon>Bangiophyceae</taxon>
        <taxon>Galdieriales</taxon>
        <taxon>Galdieriaceae</taxon>
        <taxon>Galdieria</taxon>
    </lineage>
</organism>
<reference evidence="1 2" key="1">
    <citation type="submission" date="2022-07" db="EMBL/GenBank/DDBJ databases">
        <title>Genome-wide signatures of adaptation to extreme environments.</title>
        <authorList>
            <person name="Cho C.H."/>
            <person name="Yoon H.S."/>
        </authorList>
    </citation>
    <scope>NUCLEOTIDE SEQUENCE [LARGE SCALE GENOMIC DNA]</scope>
    <source>
        <strain evidence="1 2">108.79 E11</strain>
    </source>
</reference>
<gene>
    <name evidence="1" type="ORF">GAYE_SCF45G5732</name>
</gene>
<name>A0AAV9IKB7_9RHOD</name>
<dbReference type="Proteomes" id="UP001300502">
    <property type="component" value="Unassembled WGS sequence"/>
</dbReference>
<accession>A0AAV9IKB7</accession>
<proteinExistence type="predicted"/>
<comment type="caution">
    <text evidence="1">The sequence shown here is derived from an EMBL/GenBank/DDBJ whole genome shotgun (WGS) entry which is preliminary data.</text>
</comment>
<evidence type="ECO:0000313" key="1">
    <source>
        <dbReference type="EMBL" id="KAK4527801.1"/>
    </source>
</evidence>
<keyword evidence="2" id="KW-1185">Reference proteome</keyword>
<dbReference type="AlphaFoldDB" id="A0AAV9IKB7"/>
<sequence length="670" mass="77112">MSKVVSARFYEHLDISVKVQYRDLLLTSEQKSVFFVPLPLATSCLKEDYRVVGSKKAESSGGSRVSSLISSGRCLCSFQFEDYTVVCFCFQEHEKAFLYFIVSKSSHFFPIYDVFDDSFLLGTMFSRCFPIGSCPKLGFGLKHFVVDPSTVVVVIWIDDEILVFKVFHEPSSVTIEKQFSFSFGSSLRDISISGLYDPWFAALCMNGSIYYGKLLDPVSTSKRLRVKGLASSEKTQLLFIHFCCRPFAAVILSGSGKMYLLDILKDTMEQVWALHSLDDGVVDRFISIHRSHLNPFEFYILTRFHIHTFDERQLHHPVMSFAHFLMSFRPFCLDAFPRNSRSELLVVGCEIESYVRLFILTPMYDKRTFPFISEPHCVHVHLQSLFSVPENMTGFELYHSYKVSFPPPPPLSRPPRHRGHAKEDVGSIRDVVFVHCTADEQHPMLLSVRDGILYFCWVTFGDDEDPCSNPMEYHWHPVGSLYTPEEDAITSENMYEQWWLEILQTSIQQCNNVDFFSAISQLFHRIFHPLAMNSPSISSDMIRSHIARVGVHIRVPHVSTELLSDMLEKLPDTVEWNIADFSLSQERFIDKRKHLVGSLLDRGAMDTLKECLDEYIISLQSLETIPLSDTAEHYLVIPKSEQVDEEEESNLFNEDEIQEIVEEVWKSVFT</sequence>
<evidence type="ECO:0000313" key="2">
    <source>
        <dbReference type="Proteomes" id="UP001300502"/>
    </source>
</evidence>